<keyword evidence="1 2" id="KW-0807">Transducer</keyword>
<evidence type="ECO:0000256" key="3">
    <source>
        <dbReference type="SAM" id="Coils"/>
    </source>
</evidence>
<feature type="transmembrane region" description="Helical" evidence="4">
    <location>
        <begin position="226"/>
        <end position="245"/>
    </location>
</feature>
<dbReference type="SUPFAM" id="SSF58104">
    <property type="entry name" value="Methyl-accepting chemotaxis protein (MCP) signaling domain"/>
    <property type="match status" value="1"/>
</dbReference>
<dbReference type="Gene3D" id="1.10.287.950">
    <property type="entry name" value="Methyl-accepting chemotaxis protein"/>
    <property type="match status" value="1"/>
</dbReference>
<protein>
    <submittedName>
        <fullName evidence="6">Heme NO-binding domain-containing protein</fullName>
    </submittedName>
</protein>
<keyword evidence="4" id="KW-0812">Transmembrane</keyword>
<accession>A0ABS8N3Y8</accession>
<evidence type="ECO:0000259" key="5">
    <source>
        <dbReference type="PROSITE" id="PS50111"/>
    </source>
</evidence>
<comment type="caution">
    <text evidence="6">The sequence shown here is derived from an EMBL/GenBank/DDBJ whole genome shotgun (WGS) entry which is preliminary data.</text>
</comment>
<dbReference type="Gene3D" id="3.90.1520.10">
    <property type="entry name" value="H-NOX domain"/>
    <property type="match status" value="1"/>
</dbReference>
<evidence type="ECO:0000256" key="2">
    <source>
        <dbReference type="PROSITE-ProRule" id="PRU00284"/>
    </source>
</evidence>
<name>A0ABS8N3Y8_9CLOT</name>
<gene>
    <name evidence="6" type="ORF">LN736_06545</name>
</gene>
<evidence type="ECO:0000256" key="1">
    <source>
        <dbReference type="ARBA" id="ARBA00023224"/>
    </source>
</evidence>
<keyword evidence="7" id="KW-1185">Reference proteome</keyword>
<dbReference type="InterPro" id="IPR011644">
    <property type="entry name" value="Heme_NO-bd"/>
</dbReference>
<dbReference type="InterPro" id="IPR038158">
    <property type="entry name" value="H-NOX_domain_sf"/>
</dbReference>
<organism evidence="6 7">
    <name type="scientific">Clostridium aromativorans</name>
    <dbReference type="NCBI Taxonomy" id="2836848"/>
    <lineage>
        <taxon>Bacteria</taxon>
        <taxon>Bacillati</taxon>
        <taxon>Bacillota</taxon>
        <taxon>Clostridia</taxon>
        <taxon>Eubacteriales</taxon>
        <taxon>Clostridiaceae</taxon>
        <taxon>Clostridium</taxon>
    </lineage>
</organism>
<sequence>MKGTVIATWMRTCRKLYGDETVDTAMDKVGWGASKIFSPIENVDDAEIKKVIEIIAKDNNEDVKTLWKKIGLDNINAFYKDYPAFFKHENLYSFLRSMFDVHVVMTKKFPGAKPPLVVINPISSKTAVFEYKSDRAMFDYLMGMIEGSAKFFGEKLGIEKIEETNNSVKFKFTFDKDIYYKKVYGFNKLLSLGFIKNVGIKVGIFSLVLCLIVSVPLLGLNNLFKSIIISLVAFLGAYISGSILMKPQSIIMDTMNKINRNNYIEDGDIETNDFFENIYDLLKKHKKTIKSDFVGFKGVTDEMNTFVLNIDKISNSMNNTSGEISDVVEQVANCAVNQAENTEKVVSVLNDNIENLKIIVQNENGNKLELEKSMDKISNSYKNVDSTSKNILSTLESFKKVRDMGTELQSKAKDITGIVSIVSGISEQTNLLALNASIEAARAGEQGKGFAVVAEEVRNLAEQSQDAVKDINSNLVKFAEDIKELVKNIEEQFDILKLESDKLQNVRDISYEATDSIEKVASSMIKTINKLTEESDSISGIYDNMESLAAIAEENSASSEEVSANVSNYTNDIKNLMGSIGEFKKITESFKSELDKYKI</sequence>
<feature type="domain" description="Methyl-accepting transducer" evidence="5">
    <location>
        <begin position="313"/>
        <end position="570"/>
    </location>
</feature>
<reference evidence="6" key="1">
    <citation type="submission" date="2021-11" db="EMBL/GenBank/DDBJ databases">
        <authorList>
            <person name="Qingchun L."/>
            <person name="Dong Z."/>
            <person name="Zongwei Q."/>
            <person name="Jia Z."/>
            <person name="Duotao L."/>
        </authorList>
    </citation>
    <scope>NUCLEOTIDE SEQUENCE</scope>
    <source>
        <strain evidence="6">WLY-B-L2</strain>
    </source>
</reference>
<dbReference type="RefSeq" id="WP_150357204.1">
    <property type="nucleotide sequence ID" value="NZ_JAJJPB010000005.1"/>
</dbReference>
<evidence type="ECO:0000313" key="7">
    <source>
        <dbReference type="Proteomes" id="UP001165422"/>
    </source>
</evidence>
<feature type="coiled-coil region" evidence="3">
    <location>
        <begin position="454"/>
        <end position="506"/>
    </location>
</feature>
<evidence type="ECO:0000313" key="6">
    <source>
        <dbReference type="EMBL" id="MCC9294516.1"/>
    </source>
</evidence>
<dbReference type="PANTHER" id="PTHR32089:SF112">
    <property type="entry name" value="LYSOZYME-LIKE PROTEIN-RELATED"/>
    <property type="match status" value="1"/>
</dbReference>
<keyword evidence="3" id="KW-0175">Coiled coil</keyword>
<dbReference type="PROSITE" id="PS50111">
    <property type="entry name" value="CHEMOTAXIS_TRANSDUC_2"/>
    <property type="match status" value="1"/>
</dbReference>
<dbReference type="InterPro" id="IPR004089">
    <property type="entry name" value="MCPsignal_dom"/>
</dbReference>
<dbReference type="Proteomes" id="UP001165422">
    <property type="component" value="Unassembled WGS sequence"/>
</dbReference>
<dbReference type="PANTHER" id="PTHR32089">
    <property type="entry name" value="METHYL-ACCEPTING CHEMOTAXIS PROTEIN MCPB"/>
    <property type="match status" value="1"/>
</dbReference>
<keyword evidence="4" id="KW-0472">Membrane</keyword>
<dbReference type="EMBL" id="JAJJPB010000005">
    <property type="protein sequence ID" value="MCC9294516.1"/>
    <property type="molecule type" value="Genomic_DNA"/>
</dbReference>
<keyword evidence="4" id="KW-1133">Transmembrane helix</keyword>
<dbReference type="Pfam" id="PF00015">
    <property type="entry name" value="MCPsignal"/>
    <property type="match status" value="1"/>
</dbReference>
<feature type="transmembrane region" description="Helical" evidence="4">
    <location>
        <begin position="198"/>
        <end position="220"/>
    </location>
</feature>
<evidence type="ECO:0000256" key="4">
    <source>
        <dbReference type="SAM" id="Phobius"/>
    </source>
</evidence>
<dbReference type="InterPro" id="IPR024096">
    <property type="entry name" value="NO_sig/Golgi_transp_ligand-bd"/>
</dbReference>
<dbReference type="Pfam" id="PF07700">
    <property type="entry name" value="HNOB"/>
    <property type="match status" value="1"/>
</dbReference>
<dbReference type="SMART" id="SM00283">
    <property type="entry name" value="MA"/>
    <property type="match status" value="1"/>
</dbReference>
<dbReference type="SUPFAM" id="SSF111126">
    <property type="entry name" value="Ligand-binding domain in the NO signalling and Golgi transport"/>
    <property type="match status" value="1"/>
</dbReference>
<proteinExistence type="predicted"/>